<dbReference type="InterPro" id="IPR050482">
    <property type="entry name" value="Sensor_HK_TwoCompSys"/>
</dbReference>
<dbReference type="Gene3D" id="1.20.5.1930">
    <property type="match status" value="1"/>
</dbReference>
<accession>A0ABX2ECW3</accession>
<comment type="caution">
    <text evidence="6">The sequence shown here is derived from an EMBL/GenBank/DDBJ whole genome shotgun (WGS) entry which is preliminary data.</text>
</comment>
<reference evidence="6 7" key="1">
    <citation type="submission" date="2020-05" db="EMBL/GenBank/DDBJ databases">
        <title>Aquincola sp. isolate from soil.</title>
        <authorList>
            <person name="Han J."/>
            <person name="Kim D.-U."/>
        </authorList>
    </citation>
    <scope>NUCLEOTIDE SEQUENCE [LARGE SCALE GENOMIC DNA]</scope>
    <source>
        <strain evidence="6 7">S2</strain>
    </source>
</reference>
<keyword evidence="4" id="KW-0597">Phosphoprotein</keyword>
<dbReference type="PROSITE" id="PS50110">
    <property type="entry name" value="RESPONSE_REGULATORY"/>
    <property type="match status" value="1"/>
</dbReference>
<dbReference type="SUPFAM" id="SSF52172">
    <property type="entry name" value="CheY-like"/>
    <property type="match status" value="1"/>
</dbReference>
<dbReference type="InterPro" id="IPR036890">
    <property type="entry name" value="HATPase_C_sf"/>
</dbReference>
<dbReference type="Proteomes" id="UP000737171">
    <property type="component" value="Unassembled WGS sequence"/>
</dbReference>
<dbReference type="PANTHER" id="PTHR24421">
    <property type="entry name" value="NITRATE/NITRITE SENSOR PROTEIN NARX-RELATED"/>
    <property type="match status" value="1"/>
</dbReference>
<dbReference type="SMART" id="SM00448">
    <property type="entry name" value="REC"/>
    <property type="match status" value="1"/>
</dbReference>
<dbReference type="Pfam" id="PF00072">
    <property type="entry name" value="Response_reg"/>
    <property type="match status" value="1"/>
</dbReference>
<dbReference type="InterPro" id="IPR011006">
    <property type="entry name" value="CheY-like_superfamily"/>
</dbReference>
<dbReference type="Gene3D" id="3.40.50.2300">
    <property type="match status" value="1"/>
</dbReference>
<keyword evidence="7" id="KW-1185">Reference proteome</keyword>
<evidence type="ECO:0000256" key="2">
    <source>
        <dbReference type="ARBA" id="ARBA00022777"/>
    </source>
</evidence>
<gene>
    <name evidence="6" type="ORF">HLB44_01760</name>
</gene>
<dbReference type="RefSeq" id="WP_173119971.1">
    <property type="nucleotide sequence ID" value="NZ_JABRWJ010000001.1"/>
</dbReference>
<proteinExistence type="predicted"/>
<sequence length="359" mass="39170">MAAVMLRIICIEDEPDDVELIRLALARAGMPATLTRVDSEAALLGCLPPAAAEPDVLLCDCCMAGFTAERALAMLDEGVHDVPLVLVTGVIDENAVVNLFRAGAKDYVAKHKLALLPAVIERVLRDRRFLLERLRSADTLARANSRLRLLSARLVGAQERECTRIARELHDGLGQVLTGIVMQLHAAKRSASAEQTSRCHESALELAQHAIQQIKSMSFQLRPAQLELLGFVAAVKATLDRQRDATGLQSFVRLRGTPPQRVWPTHGVALRILQEAVTNVLRHAGAGRLVVRLRFTGGEHLVMTVGDDGRGYDVRAVLAGGMSEKNIGLHGMLERAELMGGRLRFRSSLNRGSVMRLSL</sequence>
<name>A0ABX2ECW3_9BURK</name>
<evidence type="ECO:0000256" key="4">
    <source>
        <dbReference type="PROSITE-ProRule" id="PRU00169"/>
    </source>
</evidence>
<dbReference type="InterPro" id="IPR001789">
    <property type="entry name" value="Sig_transdc_resp-reg_receiver"/>
</dbReference>
<keyword evidence="3" id="KW-0902">Two-component regulatory system</keyword>
<feature type="domain" description="Response regulatory" evidence="5">
    <location>
        <begin position="7"/>
        <end position="125"/>
    </location>
</feature>
<dbReference type="EMBL" id="JABRWJ010000001">
    <property type="protein sequence ID" value="NRF65702.1"/>
    <property type="molecule type" value="Genomic_DNA"/>
</dbReference>
<evidence type="ECO:0000313" key="6">
    <source>
        <dbReference type="EMBL" id="NRF65702.1"/>
    </source>
</evidence>
<evidence type="ECO:0000256" key="1">
    <source>
        <dbReference type="ARBA" id="ARBA00022679"/>
    </source>
</evidence>
<evidence type="ECO:0000313" key="7">
    <source>
        <dbReference type="Proteomes" id="UP000737171"/>
    </source>
</evidence>
<protein>
    <submittedName>
        <fullName evidence="6">Response regulator</fullName>
    </submittedName>
</protein>
<dbReference type="CDD" id="cd16917">
    <property type="entry name" value="HATPase_UhpB-NarQ-NarX-like"/>
    <property type="match status" value="1"/>
</dbReference>
<evidence type="ECO:0000259" key="5">
    <source>
        <dbReference type="PROSITE" id="PS50110"/>
    </source>
</evidence>
<dbReference type="Pfam" id="PF07730">
    <property type="entry name" value="HisKA_3"/>
    <property type="match status" value="1"/>
</dbReference>
<feature type="modified residue" description="4-aspartylphosphate" evidence="4">
    <location>
        <position position="60"/>
    </location>
</feature>
<dbReference type="Pfam" id="PF02518">
    <property type="entry name" value="HATPase_c"/>
    <property type="match status" value="1"/>
</dbReference>
<keyword evidence="2" id="KW-0418">Kinase</keyword>
<dbReference type="InterPro" id="IPR011712">
    <property type="entry name" value="Sig_transdc_His_kin_sub3_dim/P"/>
</dbReference>
<keyword evidence="1" id="KW-0808">Transferase</keyword>
<dbReference type="CDD" id="cd00156">
    <property type="entry name" value="REC"/>
    <property type="match status" value="1"/>
</dbReference>
<dbReference type="SUPFAM" id="SSF55874">
    <property type="entry name" value="ATPase domain of HSP90 chaperone/DNA topoisomerase II/histidine kinase"/>
    <property type="match status" value="1"/>
</dbReference>
<evidence type="ECO:0000256" key="3">
    <source>
        <dbReference type="ARBA" id="ARBA00023012"/>
    </source>
</evidence>
<dbReference type="Gene3D" id="3.30.565.10">
    <property type="entry name" value="Histidine kinase-like ATPase, C-terminal domain"/>
    <property type="match status" value="1"/>
</dbReference>
<organism evidence="6 7">
    <name type="scientific">Pseudaquabacterium terrae</name>
    <dbReference type="NCBI Taxonomy" id="2732868"/>
    <lineage>
        <taxon>Bacteria</taxon>
        <taxon>Pseudomonadati</taxon>
        <taxon>Pseudomonadota</taxon>
        <taxon>Betaproteobacteria</taxon>
        <taxon>Burkholderiales</taxon>
        <taxon>Sphaerotilaceae</taxon>
        <taxon>Pseudaquabacterium</taxon>
    </lineage>
</organism>
<dbReference type="InterPro" id="IPR003594">
    <property type="entry name" value="HATPase_dom"/>
</dbReference>